<evidence type="ECO:0000313" key="2">
    <source>
        <dbReference type="EMBL" id="EDM75573.1"/>
    </source>
</evidence>
<organism evidence="2 3">
    <name type="scientific">Plesiocystis pacifica SIR-1</name>
    <dbReference type="NCBI Taxonomy" id="391625"/>
    <lineage>
        <taxon>Bacteria</taxon>
        <taxon>Pseudomonadati</taxon>
        <taxon>Myxococcota</taxon>
        <taxon>Polyangia</taxon>
        <taxon>Nannocystales</taxon>
        <taxon>Nannocystaceae</taxon>
        <taxon>Plesiocystis</taxon>
    </lineage>
</organism>
<dbReference type="EC" id="3.6.1.-" evidence="2"/>
<name>A6GEY1_9BACT</name>
<protein>
    <submittedName>
        <fullName evidence="2">Ribosome-associated GTPase</fullName>
        <ecNumber evidence="2">3.6.1.-</ecNumber>
    </submittedName>
</protein>
<feature type="region of interest" description="Disordered" evidence="1">
    <location>
        <begin position="254"/>
        <end position="287"/>
    </location>
</feature>
<dbReference type="Proteomes" id="UP000005801">
    <property type="component" value="Unassembled WGS sequence"/>
</dbReference>
<evidence type="ECO:0000313" key="3">
    <source>
        <dbReference type="Proteomes" id="UP000005801"/>
    </source>
</evidence>
<comment type="caution">
    <text evidence="2">The sequence shown here is derived from an EMBL/GenBank/DDBJ whole genome shotgun (WGS) entry which is preliminary data.</text>
</comment>
<gene>
    <name evidence="2" type="ORF">PPSIR1_28966</name>
</gene>
<proteinExistence type="predicted"/>
<keyword evidence="3" id="KW-1185">Reference proteome</keyword>
<feature type="compositionally biased region" description="Basic residues" evidence="1">
    <location>
        <begin position="43"/>
        <end position="52"/>
    </location>
</feature>
<feature type="compositionally biased region" description="Basic and acidic residues" evidence="1">
    <location>
        <begin position="272"/>
        <end position="287"/>
    </location>
</feature>
<feature type="region of interest" description="Disordered" evidence="1">
    <location>
        <begin position="29"/>
        <end position="62"/>
    </location>
</feature>
<keyword evidence="2" id="KW-0378">Hydrolase</keyword>
<accession>A6GEY1</accession>
<feature type="compositionally biased region" description="Basic and acidic residues" evidence="1">
    <location>
        <begin position="223"/>
        <end position="237"/>
    </location>
</feature>
<dbReference type="AlphaFoldDB" id="A6GEY1"/>
<evidence type="ECO:0000256" key="1">
    <source>
        <dbReference type="SAM" id="MobiDB-lite"/>
    </source>
</evidence>
<feature type="region of interest" description="Disordered" evidence="1">
    <location>
        <begin position="171"/>
        <end position="239"/>
    </location>
</feature>
<dbReference type="EMBL" id="ABCS01000087">
    <property type="protein sequence ID" value="EDM75573.1"/>
    <property type="molecule type" value="Genomic_DNA"/>
</dbReference>
<dbReference type="GO" id="GO:0016787">
    <property type="term" value="F:hydrolase activity"/>
    <property type="evidence" value="ECO:0007669"/>
    <property type="project" value="UniProtKB-KW"/>
</dbReference>
<reference evidence="2 3" key="1">
    <citation type="submission" date="2007-06" db="EMBL/GenBank/DDBJ databases">
        <authorList>
            <person name="Shimkets L."/>
            <person name="Ferriera S."/>
            <person name="Johnson J."/>
            <person name="Kravitz S."/>
            <person name="Beeson K."/>
            <person name="Sutton G."/>
            <person name="Rogers Y.-H."/>
            <person name="Friedman R."/>
            <person name="Frazier M."/>
            <person name="Venter J.C."/>
        </authorList>
    </citation>
    <scope>NUCLEOTIDE SEQUENCE [LARGE SCALE GENOMIC DNA]</scope>
    <source>
        <strain evidence="2 3">SIR-1</strain>
    </source>
</reference>
<sequence length="287" mass="32179">MRVGSWLLAPLLGLAAVGLQYQLDVPKGEMVPRPTKEEEARRKREKAKRQREKQKAQAARNRGWQARPAARIEILRESWFHQPIEDEPVDKEFRRYHETLVRAAVSIARRQASKADAPPPALRIQPSCHMIRCSVDVCGPPEFVDAVSEYIPEIYGGSGPLWHLFEETEAPPAKTKPLSPTTTVREDQPEVAAEGGDPTAPGTVGTEPAVAPQQQPEGSKPPKGAEPKQGEEPEPVCRRFLVSFADDKVARHELRYGEDGEVDSPIKPRVPPTDRRKPRDDRRKPER</sequence>